<dbReference type="PIRSF" id="PIRSF017082">
    <property type="entry name" value="YflP"/>
    <property type="match status" value="1"/>
</dbReference>
<dbReference type="InterPro" id="IPR005064">
    <property type="entry name" value="BUG"/>
</dbReference>
<dbReference type="InterPro" id="IPR042100">
    <property type="entry name" value="Bug_dom1"/>
</dbReference>
<proteinExistence type="inferred from homology"/>
<sequence length="327" mass="33913">MKPLKTLICMAAAACAALPSAAALAQQANWPTHAITLVVPFAAGGGGDTLARLVAEPLSRELGQSIIVENRPGAGGNIGTSIAARANPDGYTLSYGTNGTQATNHWLYKSPGYAPADFEPISRFTVIAAALVVNGTDDRFKSLAQLLDYAKSHPGELTCGSAGNGTSSHLACELLNQMAGIKVMHIPYKGGGAAMTDLLGGRISFLIDVMPNVSGQIAAGKLRALAVTTPERVASNPDIPTMNEAGVKGYEFFAWDGLYAPKGTPVAVLDKLNAAVNQALQRPDVKKALESRGAIPSPTTRQVLGEFGAEEYTRLGKVVKTAGAAID</sequence>
<evidence type="ECO:0000256" key="1">
    <source>
        <dbReference type="ARBA" id="ARBA00006987"/>
    </source>
</evidence>
<dbReference type="Proteomes" id="UP000494269">
    <property type="component" value="Unassembled WGS sequence"/>
</dbReference>
<dbReference type="PANTHER" id="PTHR42928">
    <property type="entry name" value="TRICARBOXYLATE-BINDING PROTEIN"/>
    <property type="match status" value="1"/>
</dbReference>
<dbReference type="SUPFAM" id="SSF53850">
    <property type="entry name" value="Periplasmic binding protein-like II"/>
    <property type="match status" value="1"/>
</dbReference>
<dbReference type="Gene3D" id="3.40.190.10">
    <property type="entry name" value="Periplasmic binding protein-like II"/>
    <property type="match status" value="1"/>
</dbReference>
<dbReference type="AlphaFoldDB" id="A0A6S6Z2B3"/>
<gene>
    <name evidence="3" type="ORF">LMG3441_00206</name>
</gene>
<evidence type="ECO:0000313" key="3">
    <source>
        <dbReference type="EMBL" id="CAB3654198.1"/>
    </source>
</evidence>
<dbReference type="EMBL" id="CADIJQ010000001">
    <property type="protein sequence ID" value="CAB3654198.1"/>
    <property type="molecule type" value="Genomic_DNA"/>
</dbReference>
<protein>
    <submittedName>
        <fullName evidence="3">Uncharacterized protein</fullName>
    </submittedName>
</protein>
<accession>A0A6S6Z2B3</accession>
<keyword evidence="4" id="KW-1185">Reference proteome</keyword>
<feature type="chain" id="PRO_5028840490" evidence="2">
    <location>
        <begin position="26"/>
        <end position="327"/>
    </location>
</feature>
<dbReference type="RefSeq" id="WP_245636400.1">
    <property type="nucleotide sequence ID" value="NZ_CADIJQ010000001.1"/>
</dbReference>
<organism evidence="3 4">
    <name type="scientific">Achromobacter kerstersii</name>
    <dbReference type="NCBI Taxonomy" id="1353890"/>
    <lineage>
        <taxon>Bacteria</taxon>
        <taxon>Pseudomonadati</taxon>
        <taxon>Pseudomonadota</taxon>
        <taxon>Betaproteobacteria</taxon>
        <taxon>Burkholderiales</taxon>
        <taxon>Alcaligenaceae</taxon>
        <taxon>Achromobacter</taxon>
    </lineage>
</organism>
<evidence type="ECO:0000313" key="4">
    <source>
        <dbReference type="Proteomes" id="UP000494269"/>
    </source>
</evidence>
<name>A0A6S6Z2B3_9BURK</name>
<dbReference type="PANTHER" id="PTHR42928:SF5">
    <property type="entry name" value="BLR1237 PROTEIN"/>
    <property type="match status" value="1"/>
</dbReference>
<dbReference type="CDD" id="cd07012">
    <property type="entry name" value="PBP2_Bug_TTT"/>
    <property type="match status" value="1"/>
</dbReference>
<evidence type="ECO:0000256" key="2">
    <source>
        <dbReference type="SAM" id="SignalP"/>
    </source>
</evidence>
<reference evidence="3 4" key="1">
    <citation type="submission" date="2020-04" db="EMBL/GenBank/DDBJ databases">
        <authorList>
            <person name="De Canck E."/>
        </authorList>
    </citation>
    <scope>NUCLEOTIDE SEQUENCE [LARGE SCALE GENOMIC DNA]</scope>
    <source>
        <strain evidence="3 4">LMG 3441</strain>
    </source>
</reference>
<comment type="similarity">
    <text evidence="1">Belongs to the UPF0065 (bug) family.</text>
</comment>
<feature type="signal peptide" evidence="2">
    <location>
        <begin position="1"/>
        <end position="25"/>
    </location>
</feature>
<keyword evidence="2" id="KW-0732">Signal</keyword>
<dbReference type="Pfam" id="PF03401">
    <property type="entry name" value="TctC"/>
    <property type="match status" value="1"/>
</dbReference>
<dbReference type="Gene3D" id="3.40.190.150">
    <property type="entry name" value="Bordetella uptake gene, domain 1"/>
    <property type="match status" value="1"/>
</dbReference>